<reference evidence="5 6" key="1">
    <citation type="submission" date="2019-04" db="EMBL/GenBank/DDBJ databases">
        <authorList>
            <person name="Liu A."/>
        </authorList>
    </citation>
    <scope>NUCLEOTIDE SEQUENCE [LARGE SCALE GENOMIC DNA]</scope>
    <source>
        <strain evidence="5 6">RZ03</strain>
    </source>
</reference>
<dbReference type="EMBL" id="SRSO01000002">
    <property type="protein sequence ID" value="TGV04440.1"/>
    <property type="molecule type" value="Genomic_DNA"/>
</dbReference>
<keyword evidence="1" id="KW-0472">Membrane</keyword>
<feature type="chain" id="PRO_5021026852" evidence="2">
    <location>
        <begin position="22"/>
        <end position="401"/>
    </location>
</feature>
<evidence type="ECO:0000256" key="1">
    <source>
        <dbReference type="SAM" id="Phobius"/>
    </source>
</evidence>
<accession>A0A4S1E1L4</accession>
<keyword evidence="1" id="KW-1133">Transmembrane helix</keyword>
<evidence type="ECO:0000313" key="6">
    <source>
        <dbReference type="Proteomes" id="UP000307602"/>
    </source>
</evidence>
<dbReference type="Pfam" id="PF13387">
    <property type="entry name" value="Lnb_N"/>
    <property type="match status" value="1"/>
</dbReference>
<dbReference type="Pfam" id="PF25221">
    <property type="entry name" value="5TMH_Lnb"/>
    <property type="match status" value="1"/>
</dbReference>
<feature type="transmembrane region" description="Helical" evidence="1">
    <location>
        <begin position="366"/>
        <end position="387"/>
    </location>
</feature>
<dbReference type="OrthoDB" id="319167at2"/>
<feature type="transmembrane region" description="Helical" evidence="1">
    <location>
        <begin position="316"/>
        <end position="332"/>
    </location>
</feature>
<proteinExistence type="predicted"/>
<evidence type="ECO:0000259" key="3">
    <source>
        <dbReference type="Pfam" id="PF13387"/>
    </source>
</evidence>
<dbReference type="InterPro" id="IPR025178">
    <property type="entry name" value="Lnb_N"/>
</dbReference>
<dbReference type="InterPro" id="IPR057436">
    <property type="entry name" value="5TMH_Lnb"/>
</dbReference>
<dbReference type="AlphaFoldDB" id="A0A4S1E1L4"/>
<dbReference type="Proteomes" id="UP000307602">
    <property type="component" value="Unassembled WGS sequence"/>
</dbReference>
<feature type="transmembrane region" description="Helical" evidence="1">
    <location>
        <begin position="252"/>
        <end position="270"/>
    </location>
</feature>
<organism evidence="5 6">
    <name type="scientific">Flavivirga rizhaonensis</name>
    <dbReference type="NCBI Taxonomy" id="2559571"/>
    <lineage>
        <taxon>Bacteria</taxon>
        <taxon>Pseudomonadati</taxon>
        <taxon>Bacteroidota</taxon>
        <taxon>Flavobacteriia</taxon>
        <taxon>Flavobacteriales</taxon>
        <taxon>Flavobacteriaceae</taxon>
        <taxon>Flavivirga</taxon>
    </lineage>
</organism>
<protein>
    <submittedName>
        <fullName evidence="5">DUF4105 domain-containing protein</fullName>
    </submittedName>
</protein>
<comment type="caution">
    <text evidence="5">The sequence shown here is derived from an EMBL/GenBank/DDBJ whole genome shotgun (WGS) entry which is preliminary data.</text>
</comment>
<sequence length="401" mass="46377">MHKTLLFLFIFLFAAIGSAQKNTLSQEASISVLTIGPGASLNDSFGHSAFRITDRLNGIDLVFNYGVYDFEAPYFILKFAQGKLSYLIGADRYQDFFYSYTSQNRSIKEQVLNLSQEEKQKLYDFLINNYKPENKRYLYDFFFDNCATKIKDVANVSLNNTIIFNTPSDYKEATFRTLIQNNLNRNSWGSLGIDVALGSVIDKKATAEEHMFLPENIYKFFDSALIKNSDAPLVKESRVLYSKKESPKPNTFFTSPLFILGIIGGFILFITYKDYKKKKQSIWLDITLFSITGIIGILLLLLWFATDHKGTHQNYNLLWACTLNIFVIRQLFRKKISGWFIKYLKFLIILLCLLTLHWIIGVQVFAIGLIPLLIALFIRYLYLIYYYNKIKKLNTTTANED</sequence>
<feature type="signal peptide" evidence="2">
    <location>
        <begin position="1"/>
        <end position="21"/>
    </location>
</feature>
<evidence type="ECO:0000313" key="5">
    <source>
        <dbReference type="EMBL" id="TGV04440.1"/>
    </source>
</evidence>
<evidence type="ECO:0000259" key="4">
    <source>
        <dbReference type="Pfam" id="PF25221"/>
    </source>
</evidence>
<feature type="domain" description="Lnb-like transmembrane" evidence="4">
    <location>
        <begin position="251"/>
        <end position="388"/>
    </location>
</feature>
<name>A0A4S1E1L4_9FLAO</name>
<keyword evidence="6" id="KW-1185">Reference proteome</keyword>
<gene>
    <name evidence="5" type="ORF">EM932_02640</name>
</gene>
<feature type="transmembrane region" description="Helical" evidence="1">
    <location>
        <begin position="344"/>
        <end position="360"/>
    </location>
</feature>
<feature type="transmembrane region" description="Helical" evidence="1">
    <location>
        <begin position="282"/>
        <end position="304"/>
    </location>
</feature>
<keyword evidence="1" id="KW-0812">Transmembrane</keyword>
<feature type="domain" description="Lnb N-terminal periplasmic" evidence="3">
    <location>
        <begin position="25"/>
        <end position="168"/>
    </location>
</feature>
<dbReference type="RefSeq" id="WP_135875205.1">
    <property type="nucleotide sequence ID" value="NZ_SRSO01000002.1"/>
</dbReference>
<evidence type="ECO:0000256" key="2">
    <source>
        <dbReference type="SAM" id="SignalP"/>
    </source>
</evidence>
<keyword evidence="2" id="KW-0732">Signal</keyword>